<proteinExistence type="predicted"/>
<dbReference type="EMBL" id="JBHULM010000011">
    <property type="protein sequence ID" value="MFD2543090.1"/>
    <property type="molecule type" value="Genomic_DNA"/>
</dbReference>
<keyword evidence="1 2" id="KW-0732">Signal</keyword>
<accession>A0ABW5K4E2</accession>
<feature type="signal peptide" evidence="2">
    <location>
        <begin position="1"/>
        <end position="20"/>
    </location>
</feature>
<sequence>MKTFLHCFFVAALFTISTYANYNKTSNNLTTTFTPPEANLTNFTYVVYNGPSTNQTFNIEDASNLERPYTVTAPTGYEVSTSTSTDFEDQIIIPGNQIASGSVAVYVRLKNYLIIGTYIDNISVNAPEITIDNVTYPTVNYTISVSGEVTRKETSWSSSTWTNGTPTLETTAILNDDYDTATHGNLEAWSLIITANKTATVADNTYLKVEKDVIVNGTLDVASKGSFVQVDDLGTFTLNTGGTSRVNKETSILNKWYDYTYWSSPVHGATANTALAGAHPSMRYWFNAQNYLDELAEIFNTDTYTSGHDDIDDNGDDWAALSGSTVLQPGVGYAATHSNSGFVAGNSYTYTFTGPFNTGTITTPVYYNGDNGDLDWNFIGNPYPSAINIEEFFAQNDGIVGKAVYLWSHATPPSQGNNGNQPLNFSTDDYVIINGSGGVAGASREIPNNYIPSGQGFFIQGLTNDNVTFTNVMRVTDASSNSQFFRDANPVETNKIWVNLTNDEGVFNQTLIAYVDGATDSDDGNYYDAVRNFSAGCAAVIYTTIAEQTDKKYAIQSKNPGNLNSNESISLGFETSISNNTQYTISIARKEGDFLNNNTVFLKDNLLNTTHDLTGSDYTFSATSGQFTSRFEIVFTSETLTTNTNVLQDQLSIIEINNTEIQCKVDQGNTINSVELYNTLGQLTNTTTANETSTVTINSSALAVGTYFVKVLVNNNKVITKKLVKRI</sequence>
<evidence type="ECO:0000259" key="3">
    <source>
        <dbReference type="Pfam" id="PF18962"/>
    </source>
</evidence>
<comment type="caution">
    <text evidence="4">The sequence shown here is derived from an EMBL/GenBank/DDBJ whole genome shotgun (WGS) entry which is preliminary data.</text>
</comment>
<evidence type="ECO:0000256" key="1">
    <source>
        <dbReference type="ARBA" id="ARBA00022729"/>
    </source>
</evidence>
<protein>
    <submittedName>
        <fullName evidence="4">T9SS type A sorting domain-containing protein</fullName>
    </submittedName>
</protein>
<feature type="domain" description="Secretion system C-terminal sorting" evidence="3">
    <location>
        <begin position="666"/>
        <end position="724"/>
    </location>
</feature>
<gene>
    <name evidence="4" type="ORF">ACFSSB_12230</name>
</gene>
<evidence type="ECO:0000313" key="5">
    <source>
        <dbReference type="Proteomes" id="UP001597467"/>
    </source>
</evidence>
<dbReference type="NCBIfam" id="TIGR04183">
    <property type="entry name" value="Por_Secre_tail"/>
    <property type="match status" value="1"/>
</dbReference>
<dbReference type="Proteomes" id="UP001597467">
    <property type="component" value="Unassembled WGS sequence"/>
</dbReference>
<evidence type="ECO:0000313" key="4">
    <source>
        <dbReference type="EMBL" id="MFD2543090.1"/>
    </source>
</evidence>
<reference evidence="5" key="1">
    <citation type="journal article" date="2019" name="Int. J. Syst. Evol. Microbiol.">
        <title>The Global Catalogue of Microorganisms (GCM) 10K type strain sequencing project: providing services to taxonomists for standard genome sequencing and annotation.</title>
        <authorList>
            <consortium name="The Broad Institute Genomics Platform"/>
            <consortium name="The Broad Institute Genome Sequencing Center for Infectious Disease"/>
            <person name="Wu L."/>
            <person name="Ma J."/>
        </authorList>
    </citation>
    <scope>NUCLEOTIDE SEQUENCE [LARGE SCALE GENOMIC DNA]</scope>
    <source>
        <strain evidence="5">KCTC 42808</strain>
    </source>
</reference>
<organism evidence="4 5">
    <name type="scientific">Lacinutrix gracilariae</name>
    <dbReference type="NCBI Taxonomy" id="1747198"/>
    <lineage>
        <taxon>Bacteria</taxon>
        <taxon>Pseudomonadati</taxon>
        <taxon>Bacteroidota</taxon>
        <taxon>Flavobacteriia</taxon>
        <taxon>Flavobacteriales</taxon>
        <taxon>Flavobacteriaceae</taxon>
        <taxon>Lacinutrix</taxon>
    </lineage>
</organism>
<keyword evidence="5" id="KW-1185">Reference proteome</keyword>
<feature type="chain" id="PRO_5045340286" evidence="2">
    <location>
        <begin position="21"/>
        <end position="727"/>
    </location>
</feature>
<dbReference type="Pfam" id="PF18962">
    <property type="entry name" value="Por_Secre_tail"/>
    <property type="match status" value="1"/>
</dbReference>
<evidence type="ECO:0000256" key="2">
    <source>
        <dbReference type="SAM" id="SignalP"/>
    </source>
</evidence>
<name>A0ABW5K4E2_9FLAO</name>
<dbReference type="RefSeq" id="WP_379904628.1">
    <property type="nucleotide sequence ID" value="NZ_JBHULM010000011.1"/>
</dbReference>
<dbReference type="InterPro" id="IPR026444">
    <property type="entry name" value="Secre_tail"/>
</dbReference>